<evidence type="ECO:0000313" key="2">
    <source>
        <dbReference type="Proteomes" id="UP001516400"/>
    </source>
</evidence>
<proteinExistence type="predicted"/>
<organism evidence="1 2">
    <name type="scientific">Cryptolaemus montrouzieri</name>
    <dbReference type="NCBI Taxonomy" id="559131"/>
    <lineage>
        <taxon>Eukaryota</taxon>
        <taxon>Metazoa</taxon>
        <taxon>Ecdysozoa</taxon>
        <taxon>Arthropoda</taxon>
        <taxon>Hexapoda</taxon>
        <taxon>Insecta</taxon>
        <taxon>Pterygota</taxon>
        <taxon>Neoptera</taxon>
        <taxon>Endopterygota</taxon>
        <taxon>Coleoptera</taxon>
        <taxon>Polyphaga</taxon>
        <taxon>Cucujiformia</taxon>
        <taxon>Coccinelloidea</taxon>
        <taxon>Coccinellidae</taxon>
        <taxon>Scymninae</taxon>
        <taxon>Scymnini</taxon>
        <taxon>Cryptolaemus</taxon>
    </lineage>
</organism>
<name>A0ABD2MQD4_9CUCU</name>
<keyword evidence="2" id="KW-1185">Reference proteome</keyword>
<comment type="caution">
    <text evidence="1">The sequence shown here is derived from an EMBL/GenBank/DDBJ whole genome shotgun (WGS) entry which is preliminary data.</text>
</comment>
<dbReference type="Proteomes" id="UP001516400">
    <property type="component" value="Unassembled WGS sequence"/>
</dbReference>
<dbReference type="EMBL" id="JABFTP020000021">
    <property type="protein sequence ID" value="KAL3268651.1"/>
    <property type="molecule type" value="Genomic_DNA"/>
</dbReference>
<sequence>MCGLVKSTRFVELENPNCCGPDFQSIYRIISNVKTGYLNLQAIVKPRKKPWVKKLPSRAQTVDESYMEISKELTRIADIALFTSDHAVHSITPFINQLSEYENEEIMKSTLLVKDAFQHGVHTCKNNTMADISEQFNKIQSVDDHKKYGRIISNKSLIPIISRRKENMLDCLKEPSSYFNDAVKIIMDYLDESGIDVSSIKLQ</sequence>
<accession>A0ABD2MQD4</accession>
<protein>
    <submittedName>
        <fullName evidence="1">Uncharacterized protein</fullName>
    </submittedName>
</protein>
<reference evidence="1 2" key="1">
    <citation type="journal article" date="2021" name="BMC Biol.">
        <title>Horizontally acquired antibacterial genes associated with adaptive radiation of ladybird beetles.</title>
        <authorList>
            <person name="Li H.S."/>
            <person name="Tang X.F."/>
            <person name="Huang Y.H."/>
            <person name="Xu Z.Y."/>
            <person name="Chen M.L."/>
            <person name="Du X.Y."/>
            <person name="Qiu B.Y."/>
            <person name="Chen P.T."/>
            <person name="Zhang W."/>
            <person name="Slipinski A."/>
            <person name="Escalona H.E."/>
            <person name="Waterhouse R.M."/>
            <person name="Zwick A."/>
            <person name="Pang H."/>
        </authorList>
    </citation>
    <scope>NUCLEOTIDE SEQUENCE [LARGE SCALE GENOMIC DNA]</scope>
    <source>
        <strain evidence="1">SYSU2018</strain>
    </source>
</reference>
<evidence type="ECO:0000313" key="1">
    <source>
        <dbReference type="EMBL" id="KAL3268651.1"/>
    </source>
</evidence>
<gene>
    <name evidence="1" type="ORF">HHI36_007755</name>
</gene>
<dbReference type="AlphaFoldDB" id="A0ABD2MQD4"/>